<keyword evidence="1" id="KW-0472">Membrane</keyword>
<protein>
    <submittedName>
        <fullName evidence="2">Uncharacterized protein</fullName>
    </submittedName>
</protein>
<keyword evidence="1" id="KW-0812">Transmembrane</keyword>
<accession>A0A514K391</accession>
<dbReference type="EMBL" id="MK570058">
    <property type="protein sequence ID" value="QDI74100.1"/>
    <property type="molecule type" value="Genomic_DNA"/>
</dbReference>
<proteinExistence type="predicted"/>
<sequence>MEKPIILFFIFGSFCIVIGSTVLIYNEISFNENVESIKEKNMNEEVEKTWIKYLELNYQHGLSTGLLPLCLGITIVCILIFGMKKISFQE</sequence>
<evidence type="ECO:0000313" key="2">
    <source>
        <dbReference type="EMBL" id="QDI74100.1"/>
    </source>
</evidence>
<feature type="transmembrane region" description="Helical" evidence="1">
    <location>
        <begin position="5"/>
        <end position="25"/>
    </location>
</feature>
<keyword evidence="1" id="KW-1133">Transmembrane helix</keyword>
<evidence type="ECO:0000256" key="1">
    <source>
        <dbReference type="SAM" id="Phobius"/>
    </source>
</evidence>
<feature type="transmembrane region" description="Helical" evidence="1">
    <location>
        <begin position="62"/>
        <end position="82"/>
    </location>
</feature>
<name>A0A514K391_9VIRU</name>
<reference evidence="2" key="1">
    <citation type="submission" date="2019-02" db="EMBL/GenBank/DDBJ databases">
        <title>Spindle-shaped viruses infect a marine ammonia-oxidizing thaumarchaeon.</title>
        <authorList>
            <person name="Kim J.-G."/>
            <person name="Kim S.-J."/>
            <person name="Rhee S.-K."/>
        </authorList>
    </citation>
    <scope>NUCLEOTIDE SEQUENCE [LARGE SCALE GENOMIC DNA]</scope>
    <source>
        <strain evidence="2">NSV6</strain>
    </source>
</reference>
<organism evidence="2">
    <name type="scientific">Nitrosopumilus spindle-shaped virus</name>
    <dbReference type="NCBI Taxonomy" id="2508184"/>
    <lineage>
        <taxon>Viruses</taxon>
        <taxon>Viruses incertae sedis</taxon>
        <taxon>Thaspiviridae</taxon>
        <taxon>Nitmarvirus</taxon>
        <taxon>Nitmarvirus maris</taxon>
        <taxon>Nitmarvirus NSV1</taxon>
    </lineage>
</organism>